<dbReference type="InterPro" id="IPR026912">
    <property type="entry name" value="Adenine_deam_C"/>
</dbReference>
<accession>A0A5K7WUA5</accession>
<protein>
    <recommendedName>
        <fullName evidence="2 6">Adenine deaminase</fullName>
        <shortName evidence="6">Adenase</shortName>
        <shortName evidence="6">Adenine aminase</shortName>
        <ecNumber evidence="2 6">3.5.4.2</ecNumber>
    </recommendedName>
</protein>
<dbReference type="AlphaFoldDB" id="A0A5K7WUA5"/>
<keyword evidence="4 6" id="KW-0464">Manganese</keyword>
<comment type="cofactor">
    <cofactor evidence="6">
        <name>Mn(2+)</name>
        <dbReference type="ChEBI" id="CHEBI:29035"/>
    </cofactor>
</comment>
<dbReference type="SUPFAM" id="SSF51556">
    <property type="entry name" value="Metallo-dependent hydrolases"/>
    <property type="match status" value="1"/>
</dbReference>
<keyword evidence="3 6" id="KW-0378">Hydrolase</keyword>
<dbReference type="HAMAP" id="MF_01518">
    <property type="entry name" value="Adenine_deamin"/>
    <property type="match status" value="1"/>
</dbReference>
<dbReference type="Gene3D" id="3.20.20.140">
    <property type="entry name" value="Metal-dependent hydrolases"/>
    <property type="match status" value="1"/>
</dbReference>
<dbReference type="Proteomes" id="UP000326951">
    <property type="component" value="Chromosome"/>
</dbReference>
<evidence type="ECO:0000256" key="4">
    <source>
        <dbReference type="ARBA" id="ARBA00023211"/>
    </source>
</evidence>
<evidence type="ECO:0000259" key="7">
    <source>
        <dbReference type="Pfam" id="PF01979"/>
    </source>
</evidence>
<dbReference type="InterPro" id="IPR032466">
    <property type="entry name" value="Metal_Hydrolase"/>
</dbReference>
<dbReference type="PANTHER" id="PTHR11113">
    <property type="entry name" value="N-ACETYLGLUCOSAMINE-6-PHOSPHATE DEACETYLASE"/>
    <property type="match status" value="1"/>
</dbReference>
<evidence type="ECO:0000256" key="2">
    <source>
        <dbReference type="ARBA" id="ARBA00012782"/>
    </source>
</evidence>
<comment type="similarity">
    <text evidence="1 6">Belongs to the metallo-dependent hydrolases superfamily. Adenine deaminase family.</text>
</comment>
<dbReference type="InterPro" id="IPR011059">
    <property type="entry name" value="Metal-dep_hydrolase_composite"/>
</dbReference>
<dbReference type="Pfam" id="PF13382">
    <property type="entry name" value="Adenine_deam_C"/>
    <property type="match status" value="1"/>
</dbReference>
<dbReference type="SUPFAM" id="SSF51338">
    <property type="entry name" value="Composite domain of metallo-dependent hydrolases"/>
    <property type="match status" value="1"/>
</dbReference>
<dbReference type="InterPro" id="IPR006680">
    <property type="entry name" value="Amidohydro-rel"/>
</dbReference>
<evidence type="ECO:0000313" key="10">
    <source>
        <dbReference type="Proteomes" id="UP000326951"/>
    </source>
</evidence>
<sequence length="579" mass="64088">MHVDRLIKHVNVFNSFLKKFIKADVAVCGDRVLYVGTESIDQFDASETMDGNGGYLIPGLIDIHLHIESSMVTPSTFSYGLIKNGVTTIIPEPHEIANVFGLKGVQAMIRASESCTADMFYAIPSSVPATSLETNGGDIDIKAIDELIQSGKVRCLGEVMNYVDVISKPNAKISRIIHHIKTHYPEMIIEGHVPKLLDLDLSRVVYAGVNSDHTLQTVKGLKERFKQGVFVEIQEKSMSEEVMHYLIDHDEFKEHFCFVTDDVMMDSFAQTGHLNHLVKKAIQMGMRPEDAIYASTYAPAQRMKLSDRGAISPGRFADFVLLSSLKAFTIASVFKKGKRVYDAEYSAADHPHSGQFPQAFYQSVKLAPLSEKDFNVRLSYPDGRYRCRIMDVKDGTTFTEETFDTLMIRNEQLDWASSPYALISVFERYGKNGNKGFGLVSGDTIKEGAIATTYSHDNHDLMVIGHNTSDMTRAANAVIRHQGGICVVRDGRVLSMLALPLGGILTELPFEEAGQAVAQLRSTMKQLGYVHYNPIMSLCTHSLAVSPALKITDFGLIDVNKGKVVPLVVAPVKGKKKIK</sequence>
<dbReference type="Gene3D" id="2.30.40.10">
    <property type="entry name" value="Urease, subunit C, domain 1"/>
    <property type="match status" value="1"/>
</dbReference>
<dbReference type="EMBL" id="AP021853">
    <property type="protein sequence ID" value="BBN98095.1"/>
    <property type="molecule type" value="Genomic_DNA"/>
</dbReference>
<proteinExistence type="inferred from homology"/>
<dbReference type="InterPro" id="IPR006679">
    <property type="entry name" value="Adenine_deam"/>
</dbReference>
<feature type="domain" description="Adenine deaminase C-terminal" evidence="8">
    <location>
        <begin position="397"/>
        <end position="562"/>
    </location>
</feature>
<evidence type="ECO:0000256" key="5">
    <source>
        <dbReference type="ARBA" id="ARBA00047720"/>
    </source>
</evidence>
<dbReference type="EC" id="3.5.4.2" evidence="2 6"/>
<feature type="domain" description="Amidohydrolase-related" evidence="7">
    <location>
        <begin position="55"/>
        <end position="340"/>
    </location>
</feature>
<gene>
    <name evidence="6 9" type="primary">ade</name>
    <name evidence="9" type="ORF">St703_08000</name>
</gene>
<evidence type="ECO:0000259" key="8">
    <source>
        <dbReference type="Pfam" id="PF13382"/>
    </source>
</evidence>
<evidence type="ECO:0000256" key="6">
    <source>
        <dbReference type="HAMAP-Rule" id="MF_01518"/>
    </source>
</evidence>
<dbReference type="RefSeq" id="WP_152080302.1">
    <property type="nucleotide sequence ID" value="NZ_AP021853.1"/>
</dbReference>
<evidence type="ECO:0000313" key="9">
    <source>
        <dbReference type="EMBL" id="BBN98095.1"/>
    </source>
</evidence>
<dbReference type="PANTHER" id="PTHR11113:SF2">
    <property type="entry name" value="ADENINE DEAMINASE"/>
    <property type="match status" value="1"/>
</dbReference>
<evidence type="ECO:0000256" key="3">
    <source>
        <dbReference type="ARBA" id="ARBA00022801"/>
    </source>
</evidence>
<reference evidence="9 10" key="1">
    <citation type="submission" date="2019-09" db="EMBL/GenBank/DDBJ databases">
        <title>Complete genome sequence of Sporolactobacillus terrae 70-3.</title>
        <authorList>
            <person name="Tanaka N."/>
            <person name="Shiwa Y."/>
            <person name="Fujita N."/>
            <person name="Tanasupawat S."/>
        </authorList>
    </citation>
    <scope>NUCLEOTIDE SEQUENCE [LARGE SCALE GENOMIC DNA]</scope>
    <source>
        <strain evidence="9 10">70-3</strain>
    </source>
</reference>
<evidence type="ECO:0000256" key="1">
    <source>
        <dbReference type="ARBA" id="ARBA00006773"/>
    </source>
</evidence>
<name>A0A5K7WUA5_9BACL</name>
<comment type="catalytic activity">
    <reaction evidence="5 6">
        <text>adenine + H2O + H(+) = hypoxanthine + NH4(+)</text>
        <dbReference type="Rhea" id="RHEA:23688"/>
        <dbReference type="ChEBI" id="CHEBI:15377"/>
        <dbReference type="ChEBI" id="CHEBI:15378"/>
        <dbReference type="ChEBI" id="CHEBI:16708"/>
        <dbReference type="ChEBI" id="CHEBI:17368"/>
        <dbReference type="ChEBI" id="CHEBI:28938"/>
        <dbReference type="EC" id="3.5.4.2"/>
    </reaction>
</comment>
<organism evidence="9 10">
    <name type="scientific">Sporolactobacillus terrae</name>
    <dbReference type="NCBI Taxonomy" id="269673"/>
    <lineage>
        <taxon>Bacteria</taxon>
        <taxon>Bacillati</taxon>
        <taxon>Bacillota</taxon>
        <taxon>Bacilli</taxon>
        <taxon>Bacillales</taxon>
        <taxon>Sporolactobacillaceae</taxon>
        <taxon>Sporolactobacillus</taxon>
    </lineage>
</organism>
<dbReference type="GO" id="GO:0006146">
    <property type="term" value="P:adenine catabolic process"/>
    <property type="evidence" value="ECO:0007669"/>
    <property type="project" value="InterPro"/>
</dbReference>
<dbReference type="Pfam" id="PF01979">
    <property type="entry name" value="Amidohydro_1"/>
    <property type="match status" value="1"/>
</dbReference>
<dbReference type="GO" id="GO:0000034">
    <property type="term" value="F:adenine deaminase activity"/>
    <property type="evidence" value="ECO:0007669"/>
    <property type="project" value="UniProtKB-UniRule"/>
</dbReference>